<keyword evidence="7" id="KW-0472">Membrane</keyword>
<comment type="subcellular location">
    <subcellularLocation>
        <location evidence="1">Membrane</location>
        <topology evidence="1">Multi-pass membrane protein</topology>
    </subcellularLocation>
</comment>
<evidence type="ECO:0000313" key="10">
    <source>
        <dbReference type="Proteomes" id="UP000005237"/>
    </source>
</evidence>
<feature type="region of interest" description="Disordered" evidence="8">
    <location>
        <begin position="258"/>
        <end position="283"/>
    </location>
</feature>
<evidence type="ECO:0000313" key="9">
    <source>
        <dbReference type="EnsemblMetazoa" id="CJA38236a.1"/>
    </source>
</evidence>
<dbReference type="PANTHER" id="PTHR12982:SF0">
    <property type="entry name" value="PHOSPHATIDYLINOSITOL N-ACETYLGLUCOSAMINYLTRANSFERASE SUBUNIT C"/>
    <property type="match status" value="1"/>
</dbReference>
<evidence type="ECO:0000256" key="5">
    <source>
        <dbReference type="ARBA" id="ARBA00022692"/>
    </source>
</evidence>
<dbReference type="EnsemblMetazoa" id="CJA38236a.1">
    <property type="protein sequence ID" value="CJA38236a.1"/>
    <property type="gene ID" value="WBGene00214083"/>
</dbReference>
<name>A0A8R1IN02_CAEJA</name>
<protein>
    <submittedName>
        <fullName evidence="9">Uncharacterized protein</fullName>
    </submittedName>
</protein>
<evidence type="ECO:0000256" key="3">
    <source>
        <dbReference type="ARBA" id="ARBA00008321"/>
    </source>
</evidence>
<evidence type="ECO:0000256" key="2">
    <source>
        <dbReference type="ARBA" id="ARBA00004687"/>
    </source>
</evidence>
<dbReference type="PANTHER" id="PTHR12982">
    <property type="entry name" value="PHOSPHATIDYLINOSITOL GLYCAN, CLASS C"/>
    <property type="match status" value="1"/>
</dbReference>
<keyword evidence="4" id="KW-0337">GPI-anchor biosynthesis</keyword>
<sequence>MWERSTREPSSHYSSLPTHLPQSFGITLTTSISTDTIYSTSIITAIISCLFHDYGVKAPVVSYPTSVSSGLSSAIFLLSRLEEDTPTLLLLVIAFALHAYGARWKKSMEKETSSEFFLRTSQKVSFAVRTILYKCVFSNSRGHPKGKRCEQCPAFIKCCERNHGQFEVVACFGHLGHEHPTETSIAREIRLEKYRQIDTMEAHNIQHRPLMSTHKRHVYVDEYGRPTEGVMIVMEEGSEDVTVDNQDEYSNVIVEEGEPELLEGQKTSGRQVYIEQPGPSHYQ</sequence>
<comment type="similarity">
    <text evidence="3">Belongs to the PIGC family.</text>
</comment>
<dbReference type="InterPro" id="IPR009450">
    <property type="entry name" value="Plno_GlcNAc_GPI2"/>
</dbReference>
<reference evidence="10" key="1">
    <citation type="submission" date="2010-08" db="EMBL/GenBank/DDBJ databases">
        <authorList>
            <consortium name="Caenorhabditis japonica Sequencing Consortium"/>
            <person name="Wilson R.K."/>
        </authorList>
    </citation>
    <scope>NUCLEOTIDE SEQUENCE [LARGE SCALE GENOMIC DNA]</scope>
    <source>
        <strain evidence="10">DF5081</strain>
    </source>
</reference>
<evidence type="ECO:0000256" key="7">
    <source>
        <dbReference type="ARBA" id="ARBA00023136"/>
    </source>
</evidence>
<evidence type="ECO:0000256" key="8">
    <source>
        <dbReference type="SAM" id="MobiDB-lite"/>
    </source>
</evidence>
<evidence type="ECO:0000256" key="4">
    <source>
        <dbReference type="ARBA" id="ARBA00022502"/>
    </source>
</evidence>
<organism evidence="9 10">
    <name type="scientific">Caenorhabditis japonica</name>
    <dbReference type="NCBI Taxonomy" id="281687"/>
    <lineage>
        <taxon>Eukaryota</taxon>
        <taxon>Metazoa</taxon>
        <taxon>Ecdysozoa</taxon>
        <taxon>Nematoda</taxon>
        <taxon>Chromadorea</taxon>
        <taxon>Rhabditida</taxon>
        <taxon>Rhabditina</taxon>
        <taxon>Rhabditomorpha</taxon>
        <taxon>Rhabditoidea</taxon>
        <taxon>Rhabditidae</taxon>
        <taxon>Peloderinae</taxon>
        <taxon>Caenorhabditis</taxon>
    </lineage>
</organism>
<comment type="pathway">
    <text evidence="2">Glycolipid biosynthesis; glycosylphosphatidylinositol-anchor biosynthesis.</text>
</comment>
<evidence type="ECO:0000256" key="1">
    <source>
        <dbReference type="ARBA" id="ARBA00004141"/>
    </source>
</evidence>
<keyword evidence="5" id="KW-0812">Transmembrane</keyword>
<reference evidence="9" key="2">
    <citation type="submission" date="2022-06" db="UniProtKB">
        <authorList>
            <consortium name="EnsemblMetazoa"/>
        </authorList>
    </citation>
    <scope>IDENTIFICATION</scope>
    <source>
        <strain evidence="9">DF5081</strain>
    </source>
</reference>
<proteinExistence type="inferred from homology"/>
<dbReference type="GO" id="GO:0006506">
    <property type="term" value="P:GPI anchor biosynthetic process"/>
    <property type="evidence" value="ECO:0007669"/>
    <property type="project" value="UniProtKB-KW"/>
</dbReference>
<evidence type="ECO:0000256" key="6">
    <source>
        <dbReference type="ARBA" id="ARBA00022989"/>
    </source>
</evidence>
<dbReference type="AlphaFoldDB" id="A0A8R1IN02"/>
<accession>A0A8R1IN02</accession>
<dbReference type="Proteomes" id="UP000005237">
    <property type="component" value="Unassembled WGS sequence"/>
</dbReference>
<dbReference type="Pfam" id="PF06432">
    <property type="entry name" value="GPI2"/>
    <property type="match status" value="1"/>
</dbReference>
<dbReference type="GO" id="GO:0000506">
    <property type="term" value="C:glycosylphosphatidylinositol-N-acetylglucosaminyltransferase (GPI-GnT) complex"/>
    <property type="evidence" value="ECO:0007669"/>
    <property type="project" value="TreeGrafter"/>
</dbReference>
<keyword evidence="10" id="KW-1185">Reference proteome</keyword>
<keyword evidence="6" id="KW-1133">Transmembrane helix</keyword>